<dbReference type="Proteomes" id="UP001162131">
    <property type="component" value="Unassembled WGS sequence"/>
</dbReference>
<dbReference type="GO" id="GO:0005783">
    <property type="term" value="C:endoplasmic reticulum"/>
    <property type="evidence" value="ECO:0007669"/>
    <property type="project" value="TreeGrafter"/>
</dbReference>
<protein>
    <recommendedName>
        <fullName evidence="7">Prolyl 4-hydroxylase alpha subunit domain-containing protein</fullName>
    </recommendedName>
</protein>
<dbReference type="SMART" id="SM00702">
    <property type="entry name" value="P4Hc"/>
    <property type="match status" value="1"/>
</dbReference>
<evidence type="ECO:0000313" key="8">
    <source>
        <dbReference type="EMBL" id="CAG9335366.1"/>
    </source>
</evidence>
<reference evidence="8" key="1">
    <citation type="submission" date="2021-09" db="EMBL/GenBank/DDBJ databases">
        <authorList>
            <consortium name="AG Swart"/>
            <person name="Singh M."/>
            <person name="Singh A."/>
            <person name="Seah K."/>
            <person name="Emmerich C."/>
        </authorList>
    </citation>
    <scope>NUCLEOTIDE SEQUENCE</scope>
    <source>
        <strain evidence="8">ATCC30299</strain>
    </source>
</reference>
<dbReference type="InterPro" id="IPR019734">
    <property type="entry name" value="TPR_rpt"/>
</dbReference>
<dbReference type="PROSITE" id="PS50005">
    <property type="entry name" value="TPR"/>
    <property type="match status" value="1"/>
</dbReference>
<evidence type="ECO:0000256" key="2">
    <source>
        <dbReference type="ARBA" id="ARBA00022723"/>
    </source>
</evidence>
<dbReference type="PANTHER" id="PTHR10869:SF236">
    <property type="entry name" value="PROLYL 4-HYDROXYLASE ALPHA SUBUNIT DOMAIN-CONTAINING PROTEIN"/>
    <property type="match status" value="1"/>
</dbReference>
<feature type="domain" description="Prolyl 4-hydroxylase alpha subunit" evidence="7">
    <location>
        <begin position="21"/>
        <end position="210"/>
    </location>
</feature>
<comment type="cofactor">
    <cofactor evidence="1">
        <name>L-ascorbate</name>
        <dbReference type="ChEBI" id="CHEBI:38290"/>
    </cofactor>
</comment>
<keyword evidence="9" id="KW-1185">Reference proteome</keyword>
<dbReference type="PANTHER" id="PTHR10869">
    <property type="entry name" value="PROLYL 4-HYDROXYLASE ALPHA SUBUNIT"/>
    <property type="match status" value="1"/>
</dbReference>
<keyword evidence="6" id="KW-0802">TPR repeat</keyword>
<dbReference type="GO" id="GO:0004656">
    <property type="term" value="F:procollagen-proline 4-dioxygenase activity"/>
    <property type="evidence" value="ECO:0007669"/>
    <property type="project" value="TreeGrafter"/>
</dbReference>
<dbReference type="GO" id="GO:0031418">
    <property type="term" value="F:L-ascorbic acid binding"/>
    <property type="evidence" value="ECO:0007669"/>
    <property type="project" value="InterPro"/>
</dbReference>
<keyword evidence="5" id="KW-0408">Iron</keyword>
<dbReference type="EMBL" id="CAJZBQ010000062">
    <property type="protein sequence ID" value="CAG9335366.1"/>
    <property type="molecule type" value="Genomic_DNA"/>
</dbReference>
<dbReference type="AlphaFoldDB" id="A0AAU9KAY1"/>
<accession>A0AAU9KAY1</accession>
<dbReference type="InterPro" id="IPR044862">
    <property type="entry name" value="Pro_4_hyd_alph_FE2OG_OXY"/>
</dbReference>
<sequence length="265" mass="30859">MADLRLFDEVSPVIEDICGVPRTWGIKGLLSKEECQLFLQNVVHDEELDTSAYKRADEVEIFPKRISYRYKADLDNLSLQFFDRIKTLLPNPLVFNQEDSELGSFLEGSWKLWGVNERISFLKYLPGGQFTKHKDGIYFKNEDLRSMITILIYLNDDYEGGRTVLYNDEETVRVAFEPKAGDACAMMQNVIHEGGVVESGEKHAIRLDIIYERDAPYDPQKFDNNQLAMQYLKIAQDLERAHQATESVKYYQRAFRLNPHLEWML</sequence>
<dbReference type="InterPro" id="IPR045054">
    <property type="entry name" value="P4HA-like"/>
</dbReference>
<comment type="caution">
    <text evidence="8">The sequence shown here is derived from an EMBL/GenBank/DDBJ whole genome shotgun (WGS) entry which is preliminary data.</text>
</comment>
<keyword evidence="2" id="KW-0479">Metal-binding</keyword>
<dbReference type="Pfam" id="PF13640">
    <property type="entry name" value="2OG-FeII_Oxy_3"/>
    <property type="match status" value="1"/>
</dbReference>
<evidence type="ECO:0000256" key="5">
    <source>
        <dbReference type="ARBA" id="ARBA00023004"/>
    </source>
</evidence>
<proteinExistence type="predicted"/>
<evidence type="ECO:0000256" key="4">
    <source>
        <dbReference type="ARBA" id="ARBA00023002"/>
    </source>
</evidence>
<evidence type="ECO:0000256" key="1">
    <source>
        <dbReference type="ARBA" id="ARBA00001961"/>
    </source>
</evidence>
<feature type="repeat" description="TPR" evidence="6">
    <location>
        <begin position="228"/>
        <end position="261"/>
    </location>
</feature>
<dbReference type="Gene3D" id="2.60.120.620">
    <property type="entry name" value="q2cbj1_9rhob like domain"/>
    <property type="match status" value="1"/>
</dbReference>
<dbReference type="InterPro" id="IPR006620">
    <property type="entry name" value="Pro_4_hyd_alph"/>
</dbReference>
<evidence type="ECO:0000259" key="7">
    <source>
        <dbReference type="SMART" id="SM00702"/>
    </source>
</evidence>
<dbReference type="GO" id="GO:0005506">
    <property type="term" value="F:iron ion binding"/>
    <property type="evidence" value="ECO:0007669"/>
    <property type="project" value="InterPro"/>
</dbReference>
<name>A0AAU9KAY1_9CILI</name>
<evidence type="ECO:0000313" key="9">
    <source>
        <dbReference type="Proteomes" id="UP001162131"/>
    </source>
</evidence>
<organism evidence="8 9">
    <name type="scientific">Blepharisma stoltei</name>
    <dbReference type="NCBI Taxonomy" id="1481888"/>
    <lineage>
        <taxon>Eukaryota</taxon>
        <taxon>Sar</taxon>
        <taxon>Alveolata</taxon>
        <taxon>Ciliophora</taxon>
        <taxon>Postciliodesmatophora</taxon>
        <taxon>Heterotrichea</taxon>
        <taxon>Heterotrichida</taxon>
        <taxon>Blepharismidae</taxon>
        <taxon>Blepharisma</taxon>
    </lineage>
</organism>
<evidence type="ECO:0000256" key="6">
    <source>
        <dbReference type="PROSITE-ProRule" id="PRU00339"/>
    </source>
</evidence>
<keyword evidence="3" id="KW-0223">Dioxygenase</keyword>
<gene>
    <name evidence="8" type="ORF">BSTOLATCC_MIC63842</name>
</gene>
<keyword evidence="4" id="KW-0560">Oxidoreductase</keyword>
<evidence type="ECO:0000256" key="3">
    <source>
        <dbReference type="ARBA" id="ARBA00022964"/>
    </source>
</evidence>